<name>A0ABN2VB11_9ACTN</name>
<organism evidence="2 3">
    <name type="scientific">Catenulispora yoronensis</name>
    <dbReference type="NCBI Taxonomy" id="450799"/>
    <lineage>
        <taxon>Bacteria</taxon>
        <taxon>Bacillati</taxon>
        <taxon>Actinomycetota</taxon>
        <taxon>Actinomycetes</taxon>
        <taxon>Catenulisporales</taxon>
        <taxon>Catenulisporaceae</taxon>
        <taxon>Catenulispora</taxon>
    </lineage>
</organism>
<proteinExistence type="predicted"/>
<dbReference type="Proteomes" id="UP001500751">
    <property type="component" value="Unassembled WGS sequence"/>
</dbReference>
<gene>
    <name evidence="2" type="ORF">GCM10009839_78550</name>
</gene>
<comment type="caution">
    <text evidence="2">The sequence shown here is derived from an EMBL/GenBank/DDBJ whole genome shotgun (WGS) entry which is preliminary data.</text>
</comment>
<keyword evidence="3" id="KW-1185">Reference proteome</keyword>
<reference evidence="2 3" key="1">
    <citation type="journal article" date="2019" name="Int. J. Syst. Evol. Microbiol.">
        <title>The Global Catalogue of Microorganisms (GCM) 10K type strain sequencing project: providing services to taxonomists for standard genome sequencing and annotation.</title>
        <authorList>
            <consortium name="The Broad Institute Genomics Platform"/>
            <consortium name="The Broad Institute Genome Sequencing Center for Infectious Disease"/>
            <person name="Wu L."/>
            <person name="Ma J."/>
        </authorList>
    </citation>
    <scope>NUCLEOTIDE SEQUENCE [LARGE SCALE GENOMIC DNA]</scope>
    <source>
        <strain evidence="2 3">JCM 16014</strain>
    </source>
</reference>
<sequence length="72" mass="8020">MTLRQDWEADQLLRPASLPPPEQSATYTTPGTAISHTRDRRPWIRPPAAPDPFPAYRPTGRPTDPRADTGAQ</sequence>
<feature type="region of interest" description="Disordered" evidence="1">
    <location>
        <begin position="1"/>
        <end position="72"/>
    </location>
</feature>
<evidence type="ECO:0000313" key="3">
    <source>
        <dbReference type="Proteomes" id="UP001500751"/>
    </source>
</evidence>
<evidence type="ECO:0000256" key="1">
    <source>
        <dbReference type="SAM" id="MobiDB-lite"/>
    </source>
</evidence>
<protein>
    <submittedName>
        <fullName evidence="2">Uncharacterized protein</fullName>
    </submittedName>
</protein>
<feature type="compositionally biased region" description="Polar residues" evidence="1">
    <location>
        <begin position="23"/>
        <end position="35"/>
    </location>
</feature>
<accession>A0ABN2VB11</accession>
<dbReference type="EMBL" id="BAAAQN010000067">
    <property type="protein sequence ID" value="GAA2057414.1"/>
    <property type="molecule type" value="Genomic_DNA"/>
</dbReference>
<feature type="compositionally biased region" description="Pro residues" evidence="1">
    <location>
        <begin position="44"/>
        <end position="55"/>
    </location>
</feature>
<feature type="compositionally biased region" description="Basic and acidic residues" evidence="1">
    <location>
        <begin position="63"/>
        <end position="72"/>
    </location>
</feature>
<evidence type="ECO:0000313" key="2">
    <source>
        <dbReference type="EMBL" id="GAA2057414.1"/>
    </source>
</evidence>